<dbReference type="AlphaFoldDB" id="A0A516NTB9"/>
<name>A0A516NTB9_9NOCA</name>
<dbReference type="Proteomes" id="UP000317039">
    <property type="component" value="Chromosome"/>
</dbReference>
<evidence type="ECO:0000256" key="1">
    <source>
        <dbReference type="SAM" id="MobiDB-lite"/>
    </source>
</evidence>
<dbReference type="GeneID" id="80336373"/>
<feature type="region of interest" description="Disordered" evidence="1">
    <location>
        <begin position="52"/>
        <end position="71"/>
    </location>
</feature>
<sequence length="71" mass="7800">MESDSKLEDLRSVLSCVFEKLGAESLTEPDRVELVARAEVVQNQIDAIQDAGGEEHVRTNAAPEPSGDWLF</sequence>
<accession>A0A516NTB9</accession>
<reference evidence="2 3" key="1">
    <citation type="submission" date="2019-07" db="EMBL/GenBank/DDBJ databases">
        <title>Complete Genome Sequence and Methylome Analysis of Nocardia otitidis-caviarum NEB252.</title>
        <authorList>
            <person name="Fomenkov A."/>
            <person name="Anton B.P."/>
            <person name="Vincze T."/>
            <person name="Roberts R.J."/>
        </authorList>
    </citation>
    <scope>NUCLEOTIDE SEQUENCE [LARGE SCALE GENOMIC DNA]</scope>
    <source>
        <strain evidence="2 3">NEB252</strain>
    </source>
</reference>
<evidence type="ECO:0000313" key="3">
    <source>
        <dbReference type="Proteomes" id="UP000317039"/>
    </source>
</evidence>
<dbReference type="EMBL" id="CP041695">
    <property type="protein sequence ID" value="QDP82145.1"/>
    <property type="molecule type" value="Genomic_DNA"/>
</dbReference>
<dbReference type="KEGG" id="nod:FOH10_28875"/>
<gene>
    <name evidence="2" type="ORF">FOH10_28875</name>
</gene>
<proteinExistence type="predicted"/>
<evidence type="ECO:0000313" key="2">
    <source>
        <dbReference type="EMBL" id="QDP82145.1"/>
    </source>
</evidence>
<protein>
    <submittedName>
        <fullName evidence="2">Uncharacterized protein</fullName>
    </submittedName>
</protein>
<dbReference type="RefSeq" id="WP_143983045.1">
    <property type="nucleotide sequence ID" value="NZ_CP041695.1"/>
</dbReference>
<organism evidence="2 3">
    <name type="scientific">Nocardia otitidiscaviarum</name>
    <dbReference type="NCBI Taxonomy" id="1823"/>
    <lineage>
        <taxon>Bacteria</taxon>
        <taxon>Bacillati</taxon>
        <taxon>Actinomycetota</taxon>
        <taxon>Actinomycetes</taxon>
        <taxon>Mycobacteriales</taxon>
        <taxon>Nocardiaceae</taxon>
        <taxon>Nocardia</taxon>
    </lineage>
</organism>